<dbReference type="Pfam" id="PF01544">
    <property type="entry name" value="CorA"/>
    <property type="match status" value="1"/>
</dbReference>
<keyword evidence="2 6" id="KW-0812">Transmembrane</keyword>
<evidence type="ECO:0000256" key="5">
    <source>
        <dbReference type="SAM" id="MobiDB-lite"/>
    </source>
</evidence>
<evidence type="ECO:0000256" key="1">
    <source>
        <dbReference type="ARBA" id="ARBA00004141"/>
    </source>
</evidence>
<evidence type="ECO:0000256" key="6">
    <source>
        <dbReference type="SAM" id="Phobius"/>
    </source>
</evidence>
<dbReference type="GO" id="GO:0015087">
    <property type="term" value="F:cobalt ion transmembrane transporter activity"/>
    <property type="evidence" value="ECO:0007669"/>
    <property type="project" value="TreeGrafter"/>
</dbReference>
<evidence type="ECO:0000313" key="7">
    <source>
        <dbReference type="EMBL" id="MDI1487500.1"/>
    </source>
</evidence>
<name>A0AA43TUW2_9LECA</name>
<dbReference type="GO" id="GO:0015099">
    <property type="term" value="F:nickel cation transmembrane transporter activity"/>
    <property type="evidence" value="ECO:0007669"/>
    <property type="project" value="TreeGrafter"/>
</dbReference>
<evidence type="ECO:0000256" key="2">
    <source>
        <dbReference type="ARBA" id="ARBA00022692"/>
    </source>
</evidence>
<feature type="compositionally biased region" description="Basic and acidic residues" evidence="5">
    <location>
        <begin position="479"/>
        <end position="493"/>
    </location>
</feature>
<evidence type="ECO:0000313" key="8">
    <source>
        <dbReference type="Proteomes" id="UP001161017"/>
    </source>
</evidence>
<dbReference type="InterPro" id="IPR002523">
    <property type="entry name" value="MgTranspt_CorA/ZnTranspt_ZntB"/>
</dbReference>
<keyword evidence="8" id="KW-1185">Reference proteome</keyword>
<feature type="transmembrane region" description="Helical" evidence="6">
    <location>
        <begin position="393"/>
        <end position="413"/>
    </location>
</feature>
<accession>A0AA43TUW2</accession>
<dbReference type="Proteomes" id="UP001161017">
    <property type="component" value="Unassembled WGS sequence"/>
</dbReference>
<dbReference type="AlphaFoldDB" id="A0AA43TUW2"/>
<feature type="region of interest" description="Disordered" evidence="5">
    <location>
        <begin position="476"/>
        <end position="500"/>
    </location>
</feature>
<comment type="caution">
    <text evidence="7">The sequence shown here is derived from an EMBL/GenBank/DDBJ whole genome shotgun (WGS) entry which is preliminary data.</text>
</comment>
<keyword evidence="3 6" id="KW-1133">Transmembrane helix</keyword>
<reference evidence="7" key="1">
    <citation type="journal article" date="2023" name="Genome Biol. Evol.">
        <title>First Whole Genome Sequence and Flow Cytometry Genome Size Data for the Lichen-Forming Fungus Ramalina farinacea (Ascomycota).</title>
        <authorList>
            <person name="Llewellyn T."/>
            <person name="Mian S."/>
            <person name="Hill R."/>
            <person name="Leitch I.J."/>
            <person name="Gaya E."/>
        </authorList>
    </citation>
    <scope>NUCLEOTIDE SEQUENCE</scope>
    <source>
        <strain evidence="7">LIQ254RAFAR</strain>
    </source>
</reference>
<dbReference type="SUPFAM" id="SSF144083">
    <property type="entry name" value="Magnesium transport protein CorA, transmembrane region"/>
    <property type="match status" value="1"/>
</dbReference>
<dbReference type="InterPro" id="IPR050829">
    <property type="entry name" value="CorA_MIT"/>
</dbReference>
<feature type="region of interest" description="Disordered" evidence="5">
    <location>
        <begin position="28"/>
        <end position="50"/>
    </location>
</feature>
<evidence type="ECO:0000256" key="4">
    <source>
        <dbReference type="ARBA" id="ARBA00023136"/>
    </source>
</evidence>
<dbReference type="Gene3D" id="1.20.58.340">
    <property type="entry name" value="Magnesium transport protein CorA, transmembrane region"/>
    <property type="match status" value="1"/>
</dbReference>
<dbReference type="EMBL" id="JAPUFD010000005">
    <property type="protein sequence ID" value="MDI1487500.1"/>
    <property type="molecule type" value="Genomic_DNA"/>
</dbReference>
<protein>
    <submittedName>
        <fullName evidence="7">Uncharacterized protein</fullName>
    </submittedName>
</protein>
<proteinExistence type="predicted"/>
<dbReference type="GO" id="GO:0016020">
    <property type="term" value="C:membrane"/>
    <property type="evidence" value="ECO:0007669"/>
    <property type="project" value="UniProtKB-SubCell"/>
</dbReference>
<feature type="compositionally biased region" description="Low complexity" evidence="5">
    <location>
        <begin position="40"/>
        <end position="50"/>
    </location>
</feature>
<sequence length="555" mass="64458">MDKFWFSQHNQSRHASPHARFVRPSVKSLLPDSGDKRSSDGISTPSSGSDDVQLVAYMPYLHWDSFENMKRRANLIEERRKQDEAHQYGYPSLRNTKARDWDQILWKRTQDHKVPKPHQSDVSLGRTHSVGDDFQQYVSATPDLHRPKVLMVDQLWLWILDNETVVTFFPGREKDNLEGISREGDVRSLIYQDINGDYAHECQDPYDFAALAIRHAIRALLGKTTDRNLQVFRIFEEYISILTEKQNESYKGFRDKQHWEGEDDQSEKHVHNREDLHALLELRDIEDDARIIELKTINTLIKEQQGVLEEMLKQFRYLNEEHKKGLEGTGFLNDVNHFLLEHQVQVKNMRESTEAAKVAYRDLLDMKQKQANVVEAHLASRQSKVAADQSRTVMIFTIFTIIFMPLSFFASVFGINSKEWSGDGNNYLPLHKIFTYMMAISVAVIIVALLAAFSEPARELASTVWNLVASGVRPKSRRRESDERLHQDAKARGLAETNNAEANNEAEKYYTMLRRNENRLSVISRRQTNRYLDVKSEKRMQSDDYFNQQSNGHAV</sequence>
<dbReference type="GO" id="GO:0015095">
    <property type="term" value="F:magnesium ion transmembrane transporter activity"/>
    <property type="evidence" value="ECO:0007669"/>
    <property type="project" value="TreeGrafter"/>
</dbReference>
<dbReference type="InterPro" id="IPR045863">
    <property type="entry name" value="CorA_TM1_TM2"/>
</dbReference>
<keyword evidence="4 6" id="KW-0472">Membrane</keyword>
<evidence type="ECO:0000256" key="3">
    <source>
        <dbReference type="ARBA" id="ARBA00022989"/>
    </source>
</evidence>
<comment type="subcellular location">
    <subcellularLocation>
        <location evidence="1">Membrane</location>
        <topology evidence="1">Multi-pass membrane protein</topology>
    </subcellularLocation>
</comment>
<feature type="transmembrane region" description="Helical" evidence="6">
    <location>
        <begin position="433"/>
        <end position="453"/>
    </location>
</feature>
<dbReference type="PANTHER" id="PTHR47685">
    <property type="entry name" value="MAGNESIUM TRANSPORT PROTEIN CORA"/>
    <property type="match status" value="1"/>
</dbReference>
<dbReference type="PANTHER" id="PTHR47685:SF1">
    <property type="entry name" value="MAGNESIUM TRANSPORT PROTEIN CORA"/>
    <property type="match status" value="1"/>
</dbReference>
<gene>
    <name evidence="7" type="ORF">OHK93_006770</name>
</gene>
<organism evidence="7 8">
    <name type="scientific">Ramalina farinacea</name>
    <dbReference type="NCBI Taxonomy" id="258253"/>
    <lineage>
        <taxon>Eukaryota</taxon>
        <taxon>Fungi</taxon>
        <taxon>Dikarya</taxon>
        <taxon>Ascomycota</taxon>
        <taxon>Pezizomycotina</taxon>
        <taxon>Lecanoromycetes</taxon>
        <taxon>OSLEUM clade</taxon>
        <taxon>Lecanoromycetidae</taxon>
        <taxon>Lecanorales</taxon>
        <taxon>Lecanorineae</taxon>
        <taxon>Ramalinaceae</taxon>
        <taxon>Ramalina</taxon>
    </lineage>
</organism>